<dbReference type="PANTHER" id="PTHR43581:SF4">
    <property type="entry name" value="ATP_GTP PHOSPHATASE"/>
    <property type="match status" value="1"/>
</dbReference>
<dbReference type="Gene3D" id="3.40.50.300">
    <property type="entry name" value="P-loop containing nucleotide triphosphate hydrolases"/>
    <property type="match status" value="2"/>
</dbReference>
<accession>A0A1G2G4B4</accession>
<dbReference type="InterPro" id="IPR027417">
    <property type="entry name" value="P-loop_NTPase"/>
</dbReference>
<protein>
    <recommendedName>
        <fullName evidence="1">Endonuclease GajA/Old nuclease/RecF-like AAA domain-containing protein</fullName>
    </recommendedName>
</protein>
<comment type="caution">
    <text evidence="2">The sequence shown here is derived from an EMBL/GenBank/DDBJ whole genome shotgun (WGS) entry which is preliminary data.</text>
</comment>
<dbReference type="Pfam" id="PF13175">
    <property type="entry name" value="AAA_15"/>
    <property type="match status" value="1"/>
</dbReference>
<dbReference type="SUPFAM" id="SSF52540">
    <property type="entry name" value="P-loop containing nucleoside triphosphate hydrolases"/>
    <property type="match status" value="1"/>
</dbReference>
<dbReference type="InterPro" id="IPR051396">
    <property type="entry name" value="Bact_Antivir_Def_Nuclease"/>
</dbReference>
<evidence type="ECO:0000259" key="1">
    <source>
        <dbReference type="Pfam" id="PF13175"/>
    </source>
</evidence>
<organism evidence="2 3">
    <name type="scientific">Candidatus Ryanbacteria bacterium RIFCSPHIGHO2_01_FULL_48_27</name>
    <dbReference type="NCBI Taxonomy" id="1802115"/>
    <lineage>
        <taxon>Bacteria</taxon>
        <taxon>Candidatus Ryaniibacteriota</taxon>
    </lineage>
</organism>
<name>A0A1G2G4B4_9BACT</name>
<reference evidence="2 3" key="1">
    <citation type="journal article" date="2016" name="Nat. Commun.">
        <title>Thousands of microbial genomes shed light on interconnected biogeochemical processes in an aquifer system.</title>
        <authorList>
            <person name="Anantharaman K."/>
            <person name="Brown C.T."/>
            <person name="Hug L.A."/>
            <person name="Sharon I."/>
            <person name="Castelle C.J."/>
            <person name="Probst A.J."/>
            <person name="Thomas B.C."/>
            <person name="Singh A."/>
            <person name="Wilkins M.J."/>
            <person name="Karaoz U."/>
            <person name="Brodie E.L."/>
            <person name="Williams K.H."/>
            <person name="Hubbard S.S."/>
            <person name="Banfield J.F."/>
        </authorList>
    </citation>
    <scope>NUCLEOTIDE SEQUENCE [LARGE SCALE GENOMIC DNA]</scope>
</reference>
<dbReference type="EMBL" id="MHNL01000010">
    <property type="protein sequence ID" value="OGZ45069.1"/>
    <property type="molecule type" value="Genomic_DNA"/>
</dbReference>
<feature type="domain" description="Endonuclease GajA/Old nuclease/RecF-like AAA" evidence="1">
    <location>
        <begin position="1"/>
        <end position="404"/>
    </location>
</feature>
<dbReference type="Proteomes" id="UP000177785">
    <property type="component" value="Unassembled WGS sequence"/>
</dbReference>
<gene>
    <name evidence="2" type="ORF">A2756_05440</name>
</gene>
<sequence>MNLKSVIIRNFLSIKEETLTFEQSCRILVGINESGKSNVLCALAYLDRDKDIEIEDQRQPTDDEEEITESAIKFGFTFDADDHAEVYAAAKEEFLTRQDNPLILERTDGKKITLKTFCNLFTGGIHNVDLIEEERAYLHYVIRKSDFKRILEKWKKVKDTCPADLKIDIDGVQKNLKDYKFVNIEEFKELPVEQLEVPQIDSLAQLFGAEVINYIEDEMDFPTILLWEYKETNLLPSRIPLAGFIEKPDSCRPLKSMFELRGIAEDDIASTLNAEKAKGETRLDNFLKRVAAATSDHFHECWKDYENIKFHLRMNGESIVAEVEDVSNKFPLDKRSDGFKRFVTFLLLVSAKAKSGNLTNTLLLIDEPEIGLHPDGCKYLLEELIKISKKNNIVVFSTHSIFMIDEKKIQRHIIVKKRKEVTKLTQVDESNVTDEEVVYAGLNYSVFRNLKAKNILFEGWKDKRLFDVAMTKIPTTHKKLNELKTIGKCHANGAKDVDRIVPMFQAGTRGCVILTDADPMAIEYQKKHQKGKMYGDWITLKDAGSPAITGEDFIEASTFASIISSKICPKYSIDVPLTAAELEKAKGKLAAIKGWMTKSGMQPDEVSTEVENLKDEVFSNLKNSQVRADYYDYILSATKGI</sequence>
<dbReference type="AlphaFoldDB" id="A0A1G2G4B4"/>
<proteinExistence type="predicted"/>
<evidence type="ECO:0000313" key="2">
    <source>
        <dbReference type="EMBL" id="OGZ45069.1"/>
    </source>
</evidence>
<dbReference type="PANTHER" id="PTHR43581">
    <property type="entry name" value="ATP/GTP PHOSPHATASE"/>
    <property type="match status" value="1"/>
</dbReference>
<dbReference type="InterPro" id="IPR041685">
    <property type="entry name" value="AAA_GajA/Old/RecF-like"/>
</dbReference>
<dbReference type="STRING" id="1802115.A2756_05440"/>
<evidence type="ECO:0000313" key="3">
    <source>
        <dbReference type="Proteomes" id="UP000177785"/>
    </source>
</evidence>